<sequence length="154" mass="17682">MLKMNSLRDTLTRASRWCKANPDKFTVFVESGHIETTGATASFAYRFNLVFFAMDFPGHIDELTLPLMGWLYLNQPSLLLNPEKNKDVKFSVAINDDDSADVLFEMPVFERVKVTTDRDGIPRAEHLPEPRQRIPPEDGEWGVVFTDMTWRDDA</sequence>
<protein>
    <submittedName>
        <fullName evidence="1">Phage tail protein</fullName>
    </submittedName>
</protein>
<dbReference type="Pfam" id="PF06891">
    <property type="entry name" value="P2_Phage_GpR"/>
    <property type="match status" value="1"/>
</dbReference>
<proteinExistence type="predicted"/>
<dbReference type="EMBL" id="AAGIQQ010000022">
    <property type="protein sequence ID" value="EBO4818059.1"/>
    <property type="molecule type" value="Genomic_DNA"/>
</dbReference>
<gene>
    <name evidence="1" type="ORF">DOF42_17295</name>
</gene>
<name>A0A5U0PTW9_SALER</name>
<organism evidence="1">
    <name type="scientific">Salmonella enterica</name>
    <name type="common">Salmonella choleraesuis</name>
    <dbReference type="NCBI Taxonomy" id="28901"/>
    <lineage>
        <taxon>Bacteria</taxon>
        <taxon>Pseudomonadati</taxon>
        <taxon>Pseudomonadota</taxon>
        <taxon>Gammaproteobacteria</taxon>
        <taxon>Enterobacterales</taxon>
        <taxon>Enterobacteriaceae</taxon>
        <taxon>Salmonella</taxon>
    </lineage>
</organism>
<dbReference type="AlphaFoldDB" id="A0A5U0PTW9"/>
<evidence type="ECO:0000313" key="1">
    <source>
        <dbReference type="EMBL" id="EBO4818059.1"/>
    </source>
</evidence>
<accession>A0A5U0PTW9</accession>
<dbReference type="InterPro" id="IPR009678">
    <property type="entry name" value="Phage_tail_completion_R"/>
</dbReference>
<reference evidence="1" key="1">
    <citation type="submission" date="2018-06" db="EMBL/GenBank/DDBJ databases">
        <authorList>
            <consortium name="PulseNet: The National Subtyping Network for Foodborne Disease Surveillance"/>
            <person name="Tarr C.L."/>
            <person name="Trees E."/>
            <person name="Katz L.S."/>
            <person name="Carleton-Romer H.A."/>
            <person name="Stroika S."/>
            <person name="Kucerova Z."/>
            <person name="Roache K.F."/>
            <person name="Sabol A.L."/>
            <person name="Besser J."/>
            <person name="Gerner-Smidt P."/>
        </authorList>
    </citation>
    <scope>NUCLEOTIDE SEQUENCE</scope>
    <source>
        <strain evidence="1">PNUSAS043090</strain>
    </source>
</reference>
<comment type="caution">
    <text evidence="1">The sequence shown here is derived from an EMBL/GenBank/DDBJ whole genome shotgun (WGS) entry which is preliminary data.</text>
</comment>